<dbReference type="InterPro" id="IPR011990">
    <property type="entry name" value="TPR-like_helical_dom_sf"/>
</dbReference>
<dbReference type="EMBL" id="AICL01000008">
    <property type="protein sequence ID" value="EIA31816.1"/>
    <property type="molecule type" value="Genomic_DNA"/>
</dbReference>
<comment type="caution">
    <text evidence="1">The sequence shown here is derived from an EMBL/GenBank/DDBJ whole genome shotgun (WGS) entry which is preliminary data.</text>
</comment>
<evidence type="ECO:0000313" key="1">
    <source>
        <dbReference type="EMBL" id="EIA31816.1"/>
    </source>
</evidence>
<dbReference type="Proteomes" id="UP000003657">
    <property type="component" value="Unassembled WGS sequence"/>
</dbReference>
<proteinExistence type="predicted"/>
<dbReference type="AlphaFoldDB" id="H7G1J1"/>
<gene>
    <name evidence="1" type="ORF">SMXD51_08549</name>
</gene>
<accession>H7G1J1</accession>
<protein>
    <submittedName>
        <fullName evidence="1">Uncharacterized protein</fullName>
    </submittedName>
</protein>
<keyword evidence="1" id="KW-0614">Plasmid</keyword>
<organism evidence="1 2">
    <name type="scientific">Ligilactobacillus salivarius SMXD51</name>
    <dbReference type="NCBI Taxonomy" id="1108963"/>
    <lineage>
        <taxon>Bacteria</taxon>
        <taxon>Bacillati</taxon>
        <taxon>Bacillota</taxon>
        <taxon>Bacilli</taxon>
        <taxon>Lactobacillales</taxon>
        <taxon>Lactobacillaceae</taxon>
        <taxon>Ligilactobacillus</taxon>
    </lineage>
</organism>
<sequence>MFFNLFKNQKKNIPTSNSSKRINKKTGYQMSTDKQIKAAKENVKFSKKYKFVDNEYYSDEMRYSNKVIDFVLPHYNKGDYYYKIGEWDKAENEWLMILKLMGHFPTLKLAIMYRKQKRFSDEVELLKFSQIYARKNTVYPGTKTINERIPKAEKFREKHINEDKSKGIDKNKIIQKII</sequence>
<name>H7G1J1_9LACO</name>
<dbReference type="HOGENOM" id="CLU_1508786_0_0_9"/>
<dbReference type="PATRIC" id="fig|1108963.3.peg.194"/>
<dbReference type="SUPFAM" id="SSF48452">
    <property type="entry name" value="TPR-like"/>
    <property type="match status" value="1"/>
</dbReference>
<reference evidence="1 2" key="1">
    <citation type="journal article" date="2012" name="J. Bacteriol.">
        <title>Genome Sequence of Lactobacillus salivarius SMXD51, a Potential Probiotic Strain Isolated from Chicken Cecum, Showing Anti-Campylobacter Activity.</title>
        <authorList>
            <person name="Kergourlay G."/>
            <person name="Messaoudi S."/>
            <person name="Dousset X."/>
            <person name="Prevost H."/>
        </authorList>
    </citation>
    <scope>NUCLEOTIDE SEQUENCE [LARGE SCALE GENOMIC DNA]</scope>
    <source>
        <strain evidence="1 2">SMXD51</strain>
        <plasmid evidence="1">pLS51B</plasmid>
    </source>
</reference>
<dbReference type="RefSeq" id="WP_004564413.1">
    <property type="nucleotide sequence ID" value="NZ_AICL01000008.1"/>
</dbReference>
<geneLocation type="plasmid" evidence="1">
    <name>pLS51B</name>
</geneLocation>
<evidence type="ECO:0000313" key="2">
    <source>
        <dbReference type="Proteomes" id="UP000003657"/>
    </source>
</evidence>